<dbReference type="InterPro" id="IPR002591">
    <property type="entry name" value="Phosphodiest/P_Trfase"/>
</dbReference>
<gene>
    <name evidence="5" type="primary">pafA</name>
    <name evidence="5" type="ORF">GCM10011572_02010</name>
</gene>
<dbReference type="EMBL" id="BMKG01000001">
    <property type="protein sequence ID" value="GGB83693.1"/>
    <property type="molecule type" value="Genomic_DNA"/>
</dbReference>
<feature type="signal peptide" evidence="4">
    <location>
        <begin position="1"/>
        <end position="44"/>
    </location>
</feature>
<keyword evidence="1" id="KW-0597">Phosphoprotein</keyword>
<sequence length="573" mass="62276">MLTPGRAIMGALFCPSTRYQTRMRTTTTLAVTCTLATLLTAATAATKTPSAPAAPAQPKLVVVMAVDGLPQEQLLRYRDQFGDGGFRRLLSQGAMFSDAHQAHGTTVTAIGHSAILTGAYPYQHGIVGNNWIDRATGESVYCTEDRRHKYLGEETKPDDGTSPARLRVDTLGDQLRYATGNRAKVLAVSGKDRGAILLAGKTGTAYMYMEGSGNFASSSYYMAQHPAWVQRYQAARPQDRYYGKTWRPMLADSDYAMDAGEKAFAVSYYSESGQPDAAYYQRLKGGPFVDELTLEFARAAIEGESLGANPAGVPDLLGVSLSAHDYVNHANGPESRQSHDHLQRLDRMLAGFFTYLDKRVGADNYLVVLTADHGFANSAEFSQQQRMDAGRVDGRKLMDGLRAHLDGAFGAGKVTFKASLPNVYLDQAALDKAGIKRFDVEQAASRWLLAQTGIAEVYTRTRYEEAGATGTRLDLLMRRAWHRAESGDLVVVPRPYWAFGSGSSGATHGSPYAYDTNVPLLMMGKRWIVPGRYTRNAEVVDIAPTLATVLQLRPPAASEGRVLTEALVGGAAR</sequence>
<keyword evidence="3 4" id="KW-0732">Signal</keyword>
<evidence type="ECO:0000313" key="6">
    <source>
        <dbReference type="Proteomes" id="UP000622638"/>
    </source>
</evidence>
<protein>
    <submittedName>
        <fullName evidence="5">Alkaline phosphatase family protein</fullName>
    </submittedName>
</protein>
<dbReference type="Gene3D" id="3.40.720.10">
    <property type="entry name" value="Alkaline Phosphatase, subunit A"/>
    <property type="match status" value="1"/>
</dbReference>
<dbReference type="PANTHER" id="PTHR10151:SF120">
    <property type="entry name" value="BIS(5'-ADENOSYL)-TRIPHOSPHATASE"/>
    <property type="match status" value="1"/>
</dbReference>
<proteinExistence type="predicted"/>
<keyword evidence="6" id="KW-1185">Reference proteome</keyword>
<dbReference type="InterPro" id="IPR017850">
    <property type="entry name" value="Alkaline_phosphatase_core_sf"/>
</dbReference>
<evidence type="ECO:0000256" key="4">
    <source>
        <dbReference type="SAM" id="SignalP"/>
    </source>
</evidence>
<dbReference type="PIRSF" id="PIRSF031924">
    <property type="entry name" value="Pi-irrepressible_AP"/>
    <property type="match status" value="1"/>
</dbReference>
<accession>A0ABQ1K317</accession>
<dbReference type="SUPFAM" id="SSF53649">
    <property type="entry name" value="Alkaline phosphatase-like"/>
    <property type="match status" value="1"/>
</dbReference>
<comment type="caution">
    <text evidence="5">The sequence shown here is derived from an EMBL/GenBank/DDBJ whole genome shotgun (WGS) entry which is preliminary data.</text>
</comment>
<feature type="chain" id="PRO_5047320706" evidence="4">
    <location>
        <begin position="45"/>
        <end position="573"/>
    </location>
</feature>
<name>A0ABQ1K317_9BURK</name>
<dbReference type="Gene3D" id="3.30.1360.150">
    <property type="match status" value="1"/>
</dbReference>
<evidence type="ECO:0000256" key="2">
    <source>
        <dbReference type="ARBA" id="ARBA00022723"/>
    </source>
</evidence>
<dbReference type="InterPro" id="IPR026263">
    <property type="entry name" value="Alkaline_phosphatase_prok"/>
</dbReference>
<dbReference type="CDD" id="cd16016">
    <property type="entry name" value="AP-SPAP"/>
    <property type="match status" value="1"/>
</dbReference>
<reference evidence="6" key="1">
    <citation type="journal article" date="2019" name="Int. J. Syst. Evol. Microbiol.">
        <title>The Global Catalogue of Microorganisms (GCM) 10K type strain sequencing project: providing services to taxonomists for standard genome sequencing and annotation.</title>
        <authorList>
            <consortium name="The Broad Institute Genomics Platform"/>
            <consortium name="The Broad Institute Genome Sequencing Center for Infectious Disease"/>
            <person name="Wu L."/>
            <person name="Ma J."/>
        </authorList>
    </citation>
    <scope>NUCLEOTIDE SEQUENCE [LARGE SCALE GENOMIC DNA]</scope>
    <source>
        <strain evidence="6">CGMCC 1.15931</strain>
    </source>
</reference>
<keyword evidence="2" id="KW-0479">Metal-binding</keyword>
<evidence type="ECO:0000256" key="3">
    <source>
        <dbReference type="ARBA" id="ARBA00022729"/>
    </source>
</evidence>
<organism evidence="5 6">
    <name type="scientific">Pseudoduganella buxea</name>
    <dbReference type="NCBI Taxonomy" id="1949069"/>
    <lineage>
        <taxon>Bacteria</taxon>
        <taxon>Pseudomonadati</taxon>
        <taxon>Pseudomonadota</taxon>
        <taxon>Betaproteobacteria</taxon>
        <taxon>Burkholderiales</taxon>
        <taxon>Oxalobacteraceae</taxon>
        <taxon>Telluria group</taxon>
        <taxon>Pseudoduganella</taxon>
    </lineage>
</organism>
<dbReference type="Pfam" id="PF01663">
    <property type="entry name" value="Phosphodiest"/>
    <property type="match status" value="1"/>
</dbReference>
<dbReference type="PANTHER" id="PTHR10151">
    <property type="entry name" value="ECTONUCLEOTIDE PYROPHOSPHATASE/PHOSPHODIESTERASE"/>
    <property type="match status" value="1"/>
</dbReference>
<dbReference type="Proteomes" id="UP000622638">
    <property type="component" value="Unassembled WGS sequence"/>
</dbReference>
<evidence type="ECO:0000256" key="1">
    <source>
        <dbReference type="ARBA" id="ARBA00022553"/>
    </source>
</evidence>
<evidence type="ECO:0000313" key="5">
    <source>
        <dbReference type="EMBL" id="GGB83693.1"/>
    </source>
</evidence>